<proteinExistence type="predicted"/>
<comment type="caution">
    <text evidence="1">The sequence shown here is derived from an EMBL/GenBank/DDBJ whole genome shotgun (WGS) entry which is preliminary data.</text>
</comment>
<reference evidence="1" key="2">
    <citation type="submission" date="2021-02" db="EMBL/GenBank/DDBJ databases">
        <authorList>
            <person name="Kimball J.A."/>
            <person name="Haas M.W."/>
            <person name="Macchietto M."/>
            <person name="Kono T."/>
            <person name="Duquette J."/>
            <person name="Shao M."/>
        </authorList>
    </citation>
    <scope>NUCLEOTIDE SEQUENCE</scope>
    <source>
        <tissue evidence="1">Fresh leaf tissue</tissue>
    </source>
</reference>
<evidence type="ECO:0000313" key="2">
    <source>
        <dbReference type="Proteomes" id="UP000729402"/>
    </source>
</evidence>
<name>A0A8J5VA28_ZIZPA</name>
<sequence>MYDYMANDSLRTVLHECHGGSDAQLELDVRYRIGAVNQKLLSCGTPAKMTRKKQNTWSTKTGRKKLYLICCAAQTMR</sequence>
<protein>
    <submittedName>
        <fullName evidence="1">Uncharacterized protein</fullName>
    </submittedName>
</protein>
<keyword evidence="2" id="KW-1185">Reference proteome</keyword>
<organism evidence="1 2">
    <name type="scientific">Zizania palustris</name>
    <name type="common">Northern wild rice</name>
    <dbReference type="NCBI Taxonomy" id="103762"/>
    <lineage>
        <taxon>Eukaryota</taxon>
        <taxon>Viridiplantae</taxon>
        <taxon>Streptophyta</taxon>
        <taxon>Embryophyta</taxon>
        <taxon>Tracheophyta</taxon>
        <taxon>Spermatophyta</taxon>
        <taxon>Magnoliopsida</taxon>
        <taxon>Liliopsida</taxon>
        <taxon>Poales</taxon>
        <taxon>Poaceae</taxon>
        <taxon>BOP clade</taxon>
        <taxon>Oryzoideae</taxon>
        <taxon>Oryzeae</taxon>
        <taxon>Zizaniinae</taxon>
        <taxon>Zizania</taxon>
    </lineage>
</organism>
<dbReference type="EMBL" id="JAAALK010000288">
    <property type="protein sequence ID" value="KAG8052276.1"/>
    <property type="molecule type" value="Genomic_DNA"/>
</dbReference>
<dbReference type="Proteomes" id="UP000729402">
    <property type="component" value="Unassembled WGS sequence"/>
</dbReference>
<evidence type="ECO:0000313" key="1">
    <source>
        <dbReference type="EMBL" id="KAG8052276.1"/>
    </source>
</evidence>
<reference evidence="1" key="1">
    <citation type="journal article" date="2021" name="bioRxiv">
        <title>Whole Genome Assembly and Annotation of Northern Wild Rice, Zizania palustris L., Supports a Whole Genome Duplication in the Zizania Genus.</title>
        <authorList>
            <person name="Haas M."/>
            <person name="Kono T."/>
            <person name="Macchietto M."/>
            <person name="Millas R."/>
            <person name="McGilp L."/>
            <person name="Shao M."/>
            <person name="Duquette J."/>
            <person name="Hirsch C.N."/>
            <person name="Kimball J."/>
        </authorList>
    </citation>
    <scope>NUCLEOTIDE SEQUENCE</scope>
    <source>
        <tissue evidence="1">Fresh leaf tissue</tissue>
    </source>
</reference>
<gene>
    <name evidence="1" type="ORF">GUJ93_ZPchr0001g32466</name>
</gene>
<accession>A0A8J5VA28</accession>
<dbReference type="AlphaFoldDB" id="A0A8J5VA28"/>